<protein>
    <recommendedName>
        <fullName evidence="1">Putative DNA-binding domain-containing protein</fullName>
    </recommendedName>
</protein>
<dbReference type="InterPro" id="IPR018640">
    <property type="entry name" value="DUF2063"/>
</dbReference>
<reference evidence="2" key="2">
    <citation type="submission" date="2020-09" db="EMBL/GenBank/DDBJ databases">
        <authorList>
            <person name="Sun Q."/>
            <person name="Kim S."/>
        </authorList>
    </citation>
    <scope>NUCLEOTIDE SEQUENCE</scope>
    <source>
        <strain evidence="2">KCTC 42590</strain>
    </source>
</reference>
<dbReference type="Pfam" id="PF09836">
    <property type="entry name" value="DUF2063"/>
    <property type="match status" value="1"/>
</dbReference>
<name>A0A919AX24_9PROT</name>
<sequence length="245" mass="26619">MTSLADIQSAMKDTILSGHAPSALLEEIVSVGSISPKARLQIHQNTYRQSLTDALISIFPVMQAFVGEVFMRGLLGEYIKSVPPKSSCLNEYGDCLGHFIDGYEELAHLQYLADVARLEWAVFSVQNSAETQAFYSEVTAAEEQALPEQIQWHLNFDASVIESKFPVLSLWMVGTGQLPPEAVHIDAGGQIAVVVKQGGEVRLFSLEGEALTAYRDLKSGADNKAGNDEAVDQLKAIGLLRPVPS</sequence>
<keyword evidence="3" id="KW-1185">Reference proteome</keyword>
<reference evidence="2" key="1">
    <citation type="journal article" date="2014" name="Int. J. Syst. Evol. Microbiol.">
        <title>Complete genome sequence of Corynebacterium casei LMG S-19264T (=DSM 44701T), isolated from a smear-ripened cheese.</title>
        <authorList>
            <consortium name="US DOE Joint Genome Institute (JGI-PGF)"/>
            <person name="Walter F."/>
            <person name="Albersmeier A."/>
            <person name="Kalinowski J."/>
            <person name="Ruckert C."/>
        </authorList>
    </citation>
    <scope>NUCLEOTIDE SEQUENCE</scope>
    <source>
        <strain evidence="2">KCTC 42590</strain>
    </source>
</reference>
<dbReference type="AlphaFoldDB" id="A0A919AX24"/>
<organism evidence="2 3">
    <name type="scientific">Kordiimonas sediminis</name>
    <dbReference type="NCBI Taxonomy" id="1735581"/>
    <lineage>
        <taxon>Bacteria</taxon>
        <taxon>Pseudomonadati</taxon>
        <taxon>Pseudomonadota</taxon>
        <taxon>Alphaproteobacteria</taxon>
        <taxon>Kordiimonadales</taxon>
        <taxon>Kordiimonadaceae</taxon>
        <taxon>Kordiimonas</taxon>
    </lineage>
</organism>
<dbReference type="RefSeq" id="WP_191253557.1">
    <property type="nucleotide sequence ID" value="NZ_BNCI01000002.1"/>
</dbReference>
<dbReference type="EMBL" id="BNCI01000002">
    <property type="protein sequence ID" value="GHF29292.1"/>
    <property type="molecule type" value="Genomic_DNA"/>
</dbReference>
<accession>A0A919AX24</accession>
<dbReference type="InterPro" id="IPR044922">
    <property type="entry name" value="DUF2063_N_sf"/>
</dbReference>
<evidence type="ECO:0000313" key="3">
    <source>
        <dbReference type="Proteomes" id="UP000630923"/>
    </source>
</evidence>
<dbReference type="Gene3D" id="1.10.150.690">
    <property type="entry name" value="DUF2063"/>
    <property type="match status" value="1"/>
</dbReference>
<gene>
    <name evidence="2" type="ORF">GCM10017044_25680</name>
</gene>
<comment type="caution">
    <text evidence="2">The sequence shown here is derived from an EMBL/GenBank/DDBJ whole genome shotgun (WGS) entry which is preliminary data.</text>
</comment>
<evidence type="ECO:0000313" key="2">
    <source>
        <dbReference type="EMBL" id="GHF29292.1"/>
    </source>
</evidence>
<dbReference type="Proteomes" id="UP000630923">
    <property type="component" value="Unassembled WGS sequence"/>
</dbReference>
<proteinExistence type="predicted"/>
<feature type="domain" description="Putative DNA-binding" evidence="1">
    <location>
        <begin position="7"/>
        <end position="100"/>
    </location>
</feature>
<evidence type="ECO:0000259" key="1">
    <source>
        <dbReference type="Pfam" id="PF09836"/>
    </source>
</evidence>